<dbReference type="Proteomes" id="UP001528912">
    <property type="component" value="Unassembled WGS sequence"/>
</dbReference>
<evidence type="ECO:0000313" key="2">
    <source>
        <dbReference type="EMBL" id="MDF8262699.1"/>
    </source>
</evidence>
<keyword evidence="3" id="KW-1185">Reference proteome</keyword>
<feature type="transmembrane region" description="Helical" evidence="1">
    <location>
        <begin position="162"/>
        <end position="185"/>
    </location>
</feature>
<protein>
    <submittedName>
        <fullName evidence="2">DUF308 domain-containing protein</fullName>
    </submittedName>
</protein>
<dbReference type="PANTHER" id="PTHR34989:SF1">
    <property type="entry name" value="PROTEIN HDED"/>
    <property type="match status" value="1"/>
</dbReference>
<dbReference type="InterPro" id="IPR052712">
    <property type="entry name" value="Acid_resist_chaperone_HdeD"/>
</dbReference>
<dbReference type="RefSeq" id="WP_277190455.1">
    <property type="nucleotide sequence ID" value="NZ_JAROAV010000001.1"/>
</dbReference>
<feature type="transmembrane region" description="Helical" evidence="1">
    <location>
        <begin position="81"/>
        <end position="100"/>
    </location>
</feature>
<gene>
    <name evidence="2" type="ORF">P4R38_00385</name>
</gene>
<reference evidence="2 3" key="1">
    <citation type="submission" date="2023-03" db="EMBL/GenBank/DDBJ databases">
        <title>YIM 133296 draft genome.</title>
        <authorList>
            <person name="Xiong L."/>
        </authorList>
    </citation>
    <scope>NUCLEOTIDE SEQUENCE [LARGE SCALE GENOMIC DNA]</scope>
    <source>
        <strain evidence="2 3">YIM 133296</strain>
    </source>
</reference>
<dbReference type="InterPro" id="IPR005325">
    <property type="entry name" value="DUF308_memb"/>
</dbReference>
<comment type="caution">
    <text evidence="2">The sequence shown here is derived from an EMBL/GenBank/DDBJ whole genome shotgun (WGS) entry which is preliminary data.</text>
</comment>
<organism evidence="2 3">
    <name type="scientific">Luteipulveratus flavus</name>
    <dbReference type="NCBI Taxonomy" id="3031728"/>
    <lineage>
        <taxon>Bacteria</taxon>
        <taxon>Bacillati</taxon>
        <taxon>Actinomycetota</taxon>
        <taxon>Actinomycetes</taxon>
        <taxon>Micrococcales</taxon>
        <taxon>Dermacoccaceae</taxon>
        <taxon>Luteipulveratus</taxon>
    </lineage>
</organism>
<evidence type="ECO:0000256" key="1">
    <source>
        <dbReference type="SAM" id="Phobius"/>
    </source>
</evidence>
<sequence>MSAQQSRFADSPLPPGVSRVADHWAIVLAYGVGTLLVGLILLVWPDETLVVLAVLLAVHLIVTGAFRIVNAIAVDQADGTVRALLGVTGGLSLIVGLLCLRSPLQTVAILGMLVGAWWVVMGAIHVIEAVLGRRDARALTVFMGLVSIAGGAYLLVNPKLSLDALVLVISIWLLVYGALVIGAGWRLRAAALERDDSSRSLPAT</sequence>
<dbReference type="PANTHER" id="PTHR34989">
    <property type="entry name" value="PROTEIN HDED"/>
    <property type="match status" value="1"/>
</dbReference>
<feature type="transmembrane region" description="Helical" evidence="1">
    <location>
        <begin position="21"/>
        <end position="44"/>
    </location>
</feature>
<evidence type="ECO:0000313" key="3">
    <source>
        <dbReference type="Proteomes" id="UP001528912"/>
    </source>
</evidence>
<dbReference type="Pfam" id="PF03729">
    <property type="entry name" value="DUF308"/>
    <property type="match status" value="2"/>
</dbReference>
<feature type="transmembrane region" description="Helical" evidence="1">
    <location>
        <begin position="50"/>
        <end position="69"/>
    </location>
</feature>
<dbReference type="EMBL" id="JAROAV010000001">
    <property type="protein sequence ID" value="MDF8262699.1"/>
    <property type="molecule type" value="Genomic_DNA"/>
</dbReference>
<accession>A0ABT6C1G7</accession>
<keyword evidence="1" id="KW-0472">Membrane</keyword>
<feature type="transmembrane region" description="Helical" evidence="1">
    <location>
        <begin position="106"/>
        <end position="127"/>
    </location>
</feature>
<feature type="transmembrane region" description="Helical" evidence="1">
    <location>
        <begin position="139"/>
        <end position="156"/>
    </location>
</feature>
<keyword evidence="1" id="KW-0812">Transmembrane</keyword>
<keyword evidence="1" id="KW-1133">Transmembrane helix</keyword>
<proteinExistence type="predicted"/>
<name>A0ABT6C1G7_9MICO</name>